<reference evidence="6 7" key="1">
    <citation type="journal article" date="2016" name="Mol. Biol. Evol.">
        <title>Comparative Genomics of Early-Diverging Mushroom-Forming Fungi Provides Insights into the Origins of Lignocellulose Decay Capabilities.</title>
        <authorList>
            <person name="Nagy L.G."/>
            <person name="Riley R."/>
            <person name="Tritt A."/>
            <person name="Adam C."/>
            <person name="Daum C."/>
            <person name="Floudas D."/>
            <person name="Sun H."/>
            <person name="Yadav J.S."/>
            <person name="Pangilinan J."/>
            <person name="Larsson K.H."/>
            <person name="Matsuura K."/>
            <person name="Barry K."/>
            <person name="Labutti K."/>
            <person name="Kuo R."/>
            <person name="Ohm R.A."/>
            <person name="Bhattacharya S.S."/>
            <person name="Shirouzu T."/>
            <person name="Yoshinaga Y."/>
            <person name="Martin F.M."/>
            <person name="Grigoriev I.V."/>
            <person name="Hibbett D.S."/>
        </authorList>
    </citation>
    <scope>NUCLEOTIDE SEQUENCE [LARGE SCALE GENOMIC DNA]</scope>
    <source>
        <strain evidence="6 7">HHB12029</strain>
    </source>
</reference>
<evidence type="ECO:0000313" key="7">
    <source>
        <dbReference type="Proteomes" id="UP000077266"/>
    </source>
</evidence>
<feature type="compositionally biased region" description="Low complexity" evidence="5">
    <location>
        <begin position="1208"/>
        <end position="1224"/>
    </location>
</feature>
<proteinExistence type="predicted"/>
<keyword evidence="3" id="KW-0862">Zinc</keyword>
<dbReference type="InterPro" id="IPR043145">
    <property type="entry name" value="Znf_ZZ_sf"/>
</dbReference>
<keyword evidence="7" id="KW-1185">Reference proteome</keyword>
<evidence type="ECO:0000256" key="4">
    <source>
        <dbReference type="SAM" id="Coils"/>
    </source>
</evidence>
<dbReference type="EMBL" id="KV425979">
    <property type="protein sequence ID" value="KZV94080.1"/>
    <property type="molecule type" value="Genomic_DNA"/>
</dbReference>
<dbReference type="Proteomes" id="UP000077266">
    <property type="component" value="Unassembled WGS sequence"/>
</dbReference>
<dbReference type="OrthoDB" id="2122982at2759"/>
<feature type="region of interest" description="Disordered" evidence="5">
    <location>
        <begin position="1179"/>
        <end position="1224"/>
    </location>
</feature>
<keyword evidence="2" id="KW-0863">Zinc-finger</keyword>
<protein>
    <submittedName>
        <fullName evidence="6">Uncharacterized protein</fullName>
    </submittedName>
</protein>
<evidence type="ECO:0000256" key="1">
    <source>
        <dbReference type="ARBA" id="ARBA00022723"/>
    </source>
</evidence>
<evidence type="ECO:0000256" key="5">
    <source>
        <dbReference type="SAM" id="MobiDB-lite"/>
    </source>
</evidence>
<feature type="compositionally biased region" description="Acidic residues" evidence="5">
    <location>
        <begin position="1182"/>
        <end position="1192"/>
    </location>
</feature>
<sequence>MAQPPKLELRGVGRPDDSFDGLWHTVQGLNEAQGAEKRFNAISDRLRDANDKMEENAFVAGAKSLNAKNPDLATGAMNAVNDIPALGEKVKAVKQALSKFAEHSQFIMKTLDAVQQVHPFIGIVVLAFKAAIQLELTRRENDQKVLLLKSQMIDMMEVLLDLRNIKDTKKVGPDGETIEGRMQRILEAAEKDIRDCSATCEKYIHKKFIVKLFDGSRWEARLSAFAEVFAARKAEFAFALNIHMAQGVDNLQNTMIDVTTHVHSTSDSTSMLLLFRQLDSPKERELMQFIKDKGGPKVCSENDKIFRELQDKMKGIRDPASSGGGKSFREPSAAGEAMSMVQNELRSDLGLALANDRKNFDRKFSAVQTKLEEMKHVIRHNSDRVISAINAGPHDRILDQDLHTIWKDMAWRGSVKARHFIVAVQDYFIQQYTHEEQEYEGAMEALESLSRPISPTHSHISDATDYIPPQSAVVTRAWQARIAHGDLQDRWAIKYITLTRVQAVLEAFDDDASGWISVKEANIFTSSRPQDYSVIRWLAFWAAGFRVLCVRHAERINNFRAQMTALAVQVLPRNRARVNKYIWNGALAYLDLLIRDVLSGWEDNKEDPNLMSYFEDYAVAEEKRLETNLESFEWNIDASNTLQMITGSGRIERHVFGLVDLVLKRHVEIIRLACKMPLDDRELWDAERTIDNIIESVLARVTVLASNVRSQNENPSIHLQVAYNGMFSSVYQTMTGELIDTYEYDPSYTTSDQKEPREEILKYRDDDGAPHRFYASLDDADDVPAGVLEGHWTGRYDLGMTAPDVHDGLVSTHFKLEEDNAVSGRGKDSNGNFVITGSLSAMDSSPTRIVFKKEYTLGKLDDGAVAWRYDGELDDQGTMSGRYGRWTEDPSTFVPIGEFSMSRATLDAARHRPSPEAFENNRARAWWTLALNAVQERVQRKMWSWSFFRQRRGERIAVVDAYKHILAEREPWRYQRNWPDDGTQYLQVVQDLEQRLVPEDTSFYRWLGERELQTEIVHGAVCCDSCQTYVIDVRHKCLECQVVSPFDGVDLCINCVDRHVYVERHNLEHHPSHYILKTIRVIMPRDVVRVLRQARDSIGTAKQVFASADTYRAMAGYASNDDDLEEVLIPRCTWCKELVSKPCWYCAECDEPTFVCVPCELQQLAMSKGNLLTDSFAASESGWDEEVDEAEGDAAGPEGDGESDEDSSYAPSATTSGSGSSWSSIGGDHHWSHVLVRMQDVPPEPPRVELESRMTMLEQRLATHETAMHRKLDGLESSVKELQEKVDSVHAVAQRLSTLEDLLNRLLARSSAA</sequence>
<dbReference type="STRING" id="1314781.A0A165IYZ6"/>
<dbReference type="InParanoid" id="A0A165IYZ6"/>
<keyword evidence="4" id="KW-0175">Coiled coil</keyword>
<evidence type="ECO:0000256" key="2">
    <source>
        <dbReference type="ARBA" id="ARBA00022771"/>
    </source>
</evidence>
<dbReference type="GO" id="GO:0008270">
    <property type="term" value="F:zinc ion binding"/>
    <property type="evidence" value="ECO:0007669"/>
    <property type="project" value="UniProtKB-KW"/>
</dbReference>
<accession>A0A165IYZ6</accession>
<dbReference type="Gene3D" id="3.30.60.90">
    <property type="match status" value="1"/>
</dbReference>
<name>A0A165IYZ6_EXIGL</name>
<evidence type="ECO:0000256" key="3">
    <source>
        <dbReference type="ARBA" id="ARBA00022833"/>
    </source>
</evidence>
<keyword evidence="1" id="KW-0479">Metal-binding</keyword>
<gene>
    <name evidence="6" type="ORF">EXIGLDRAFT_673437</name>
</gene>
<evidence type="ECO:0000313" key="6">
    <source>
        <dbReference type="EMBL" id="KZV94080.1"/>
    </source>
</evidence>
<feature type="coiled-coil region" evidence="4">
    <location>
        <begin position="1247"/>
        <end position="1292"/>
    </location>
</feature>
<feature type="region of interest" description="Disordered" evidence="5">
    <location>
        <begin position="316"/>
        <end position="337"/>
    </location>
</feature>
<organism evidence="6 7">
    <name type="scientific">Exidia glandulosa HHB12029</name>
    <dbReference type="NCBI Taxonomy" id="1314781"/>
    <lineage>
        <taxon>Eukaryota</taxon>
        <taxon>Fungi</taxon>
        <taxon>Dikarya</taxon>
        <taxon>Basidiomycota</taxon>
        <taxon>Agaricomycotina</taxon>
        <taxon>Agaricomycetes</taxon>
        <taxon>Auriculariales</taxon>
        <taxon>Exidiaceae</taxon>
        <taxon>Exidia</taxon>
    </lineage>
</organism>
<dbReference type="SUPFAM" id="SSF57850">
    <property type="entry name" value="RING/U-box"/>
    <property type="match status" value="1"/>
</dbReference>